<feature type="domain" description="Peptidase M16 C-terminal" evidence="2">
    <location>
        <begin position="185"/>
        <end position="362"/>
    </location>
</feature>
<dbReference type="InterPro" id="IPR007863">
    <property type="entry name" value="Peptidase_M16_C"/>
</dbReference>
<reference evidence="3 4" key="1">
    <citation type="submission" date="2020-08" db="EMBL/GenBank/DDBJ databases">
        <title>Genomic Encyclopedia of Type Strains, Phase IV (KMG-IV): sequencing the most valuable type-strain genomes for metagenomic binning, comparative biology and taxonomic classification.</title>
        <authorList>
            <person name="Goeker M."/>
        </authorList>
    </citation>
    <scope>NUCLEOTIDE SEQUENCE [LARGE SCALE GENOMIC DNA]</scope>
    <source>
        <strain evidence="3 4">DSM 24696</strain>
    </source>
</reference>
<proteinExistence type="predicted"/>
<accession>A0A840QH81</accession>
<protein>
    <submittedName>
        <fullName evidence="3">Putative Zn-dependent peptidase</fullName>
    </submittedName>
</protein>
<dbReference type="Pfam" id="PF05193">
    <property type="entry name" value="Peptidase_M16_C"/>
    <property type="match status" value="1"/>
</dbReference>
<evidence type="ECO:0000313" key="3">
    <source>
        <dbReference type="EMBL" id="MBB5172012.1"/>
    </source>
</evidence>
<dbReference type="PANTHER" id="PTHR11851">
    <property type="entry name" value="METALLOPROTEASE"/>
    <property type="match status" value="1"/>
</dbReference>
<comment type="caution">
    <text evidence="3">The sequence shown here is derived from an EMBL/GenBank/DDBJ whole genome shotgun (WGS) entry which is preliminary data.</text>
</comment>
<dbReference type="NCBIfam" id="NF047422">
    <property type="entry name" value="YfmF_fam"/>
    <property type="match status" value="1"/>
</dbReference>
<dbReference type="Proteomes" id="UP000551878">
    <property type="component" value="Unassembled WGS sequence"/>
</dbReference>
<organism evidence="3 4">
    <name type="scientific">Texcoconibacillus texcoconensis</name>
    <dbReference type="NCBI Taxonomy" id="1095777"/>
    <lineage>
        <taxon>Bacteria</taxon>
        <taxon>Bacillati</taxon>
        <taxon>Bacillota</taxon>
        <taxon>Bacilli</taxon>
        <taxon>Bacillales</taxon>
        <taxon>Bacillaceae</taxon>
        <taxon>Texcoconibacillus</taxon>
    </lineage>
</organism>
<dbReference type="SUPFAM" id="SSF63411">
    <property type="entry name" value="LuxS/MPP-like metallohydrolase"/>
    <property type="match status" value="2"/>
</dbReference>
<dbReference type="Gene3D" id="3.30.830.10">
    <property type="entry name" value="Metalloenzyme, LuxS/M16 peptidase-like"/>
    <property type="match status" value="2"/>
</dbReference>
<dbReference type="AlphaFoldDB" id="A0A840QH81"/>
<dbReference type="GO" id="GO:0046872">
    <property type="term" value="F:metal ion binding"/>
    <property type="evidence" value="ECO:0007669"/>
    <property type="project" value="InterPro"/>
</dbReference>
<feature type="region of interest" description="Disordered" evidence="1">
    <location>
        <begin position="228"/>
        <end position="249"/>
    </location>
</feature>
<evidence type="ECO:0000313" key="4">
    <source>
        <dbReference type="Proteomes" id="UP000551878"/>
    </source>
</evidence>
<dbReference type="RefSeq" id="WP_246421443.1">
    <property type="nucleotide sequence ID" value="NZ_JACHHB010000001.1"/>
</dbReference>
<dbReference type="PANTHER" id="PTHR11851:SF186">
    <property type="entry name" value="INACTIVE METALLOPROTEASE YMFF-RELATED"/>
    <property type="match status" value="1"/>
</dbReference>
<sequence length="428" mass="48887">MEAINEKTFQIGPLNVHLVESQTYKTNTLVLHMKAPLKQETVTKRALLPSILQSASEDYPSRQQVRSALDELYGATLQADVGKKGENQLISFRMDVANEKFLKADTPLLKEALSMLASIVLRPKLEDGAFASEVVNAEKRTLKQRLASVYDDKMRYANKRLTEEMCAEEPYGLFVYGKEEEVDEIDPSSLYEYYKQVLKKDKLDLYVVGDVDEDTLKTLLLETMTFPERDNNNQETAQEPTKPAIKEPGREVIEEQDIQQGKLHLGYRTNVTYRDDNYFALQVFNGLFGGSSHSKLFLNVREKESLAYYASSRVESHKGLMMVMSGIEPAKYDRAVDIIHKQMEDMKNGEFTDQELDQTKAVLKNQLLETMDVPRGLVELSYHNELTGVDRPLHKWFEAVDNVTKEDVTQVANQIELDTIYFLKGKEA</sequence>
<dbReference type="InterPro" id="IPR050361">
    <property type="entry name" value="MPP/UQCRC_Complex"/>
</dbReference>
<evidence type="ECO:0000256" key="1">
    <source>
        <dbReference type="SAM" id="MobiDB-lite"/>
    </source>
</evidence>
<keyword evidence="4" id="KW-1185">Reference proteome</keyword>
<dbReference type="EMBL" id="JACHHB010000001">
    <property type="protein sequence ID" value="MBB5172012.1"/>
    <property type="molecule type" value="Genomic_DNA"/>
</dbReference>
<evidence type="ECO:0000259" key="2">
    <source>
        <dbReference type="Pfam" id="PF05193"/>
    </source>
</evidence>
<dbReference type="InterPro" id="IPR011249">
    <property type="entry name" value="Metalloenz_LuxS/M16"/>
</dbReference>
<name>A0A840QH81_9BACI</name>
<gene>
    <name evidence="3" type="ORF">HNQ41_000152</name>
</gene>